<keyword evidence="4" id="KW-1185">Reference proteome</keyword>
<dbReference type="EMBL" id="PHNJ01000006">
    <property type="protein sequence ID" value="TYL38067.1"/>
    <property type="molecule type" value="Genomic_DNA"/>
</dbReference>
<evidence type="ECO:0000313" key="3">
    <source>
        <dbReference type="EMBL" id="TYL38067.1"/>
    </source>
</evidence>
<dbReference type="Pfam" id="PF11755">
    <property type="entry name" value="DUF3311"/>
    <property type="match status" value="1"/>
</dbReference>
<dbReference type="AlphaFoldDB" id="A0A8J8Q383"/>
<dbReference type="OrthoDB" id="295408at2157"/>
<keyword evidence="2" id="KW-0812">Transmembrane</keyword>
<comment type="caution">
    <text evidence="3">The sequence shown here is derived from an EMBL/GenBank/DDBJ whole genome shotgun (WGS) entry which is preliminary data.</text>
</comment>
<feature type="region of interest" description="Disordered" evidence="1">
    <location>
        <begin position="66"/>
        <end position="93"/>
    </location>
</feature>
<keyword evidence="2" id="KW-1133">Transmembrane helix</keyword>
<evidence type="ECO:0000313" key="4">
    <source>
        <dbReference type="Proteomes" id="UP000766904"/>
    </source>
</evidence>
<evidence type="ECO:0000256" key="1">
    <source>
        <dbReference type="SAM" id="MobiDB-lite"/>
    </source>
</evidence>
<name>A0A8J8Q383_9EURY</name>
<dbReference type="RefSeq" id="WP_148858376.1">
    <property type="nucleotide sequence ID" value="NZ_PHNJ01000006.1"/>
</dbReference>
<dbReference type="InterPro" id="IPR021741">
    <property type="entry name" value="DUF3311"/>
</dbReference>
<proteinExistence type="predicted"/>
<reference evidence="3" key="1">
    <citation type="submission" date="2017-11" db="EMBL/GenBank/DDBJ databases">
        <authorList>
            <person name="Kajale S.C."/>
            <person name="Sharma A."/>
        </authorList>
    </citation>
    <scope>NUCLEOTIDE SEQUENCE</scope>
    <source>
        <strain evidence="3">LS1_42</strain>
    </source>
</reference>
<sequence>MPRLELWGWLAVAIGLCALAIPWFLWNDATLVAGIPLWLWWHVGWMVLASIVFWLFAQRAWGLGIESTGADSSDERRPPRGRDSGAETGGETR</sequence>
<dbReference type="Proteomes" id="UP000766904">
    <property type="component" value="Unassembled WGS sequence"/>
</dbReference>
<feature type="transmembrane region" description="Helical" evidence="2">
    <location>
        <begin position="7"/>
        <end position="26"/>
    </location>
</feature>
<organism evidence="3 4">
    <name type="scientific">Natronococcus pandeyae</name>
    <dbReference type="NCBI Taxonomy" id="2055836"/>
    <lineage>
        <taxon>Archaea</taxon>
        <taxon>Methanobacteriati</taxon>
        <taxon>Methanobacteriota</taxon>
        <taxon>Stenosarchaea group</taxon>
        <taxon>Halobacteria</taxon>
        <taxon>Halobacteriales</taxon>
        <taxon>Natrialbaceae</taxon>
        <taxon>Natronococcus</taxon>
    </lineage>
</organism>
<evidence type="ECO:0000256" key="2">
    <source>
        <dbReference type="SAM" id="Phobius"/>
    </source>
</evidence>
<protein>
    <recommendedName>
        <fullName evidence="5">DUF3311 domain-containing protein</fullName>
    </recommendedName>
</protein>
<keyword evidence="2" id="KW-0472">Membrane</keyword>
<feature type="compositionally biased region" description="Basic and acidic residues" evidence="1">
    <location>
        <begin position="73"/>
        <end position="93"/>
    </location>
</feature>
<feature type="transmembrane region" description="Helical" evidence="2">
    <location>
        <begin position="38"/>
        <end position="57"/>
    </location>
</feature>
<gene>
    <name evidence="3" type="ORF">CV102_12735</name>
</gene>
<accession>A0A8J8Q383</accession>
<evidence type="ECO:0008006" key="5">
    <source>
        <dbReference type="Google" id="ProtNLM"/>
    </source>
</evidence>